<keyword evidence="2 3" id="KW-0175">Coiled coil</keyword>
<dbReference type="GO" id="GO:0007100">
    <property type="term" value="P:mitotic centrosome separation"/>
    <property type="evidence" value="ECO:0007669"/>
    <property type="project" value="TreeGrafter"/>
</dbReference>
<dbReference type="PANTHER" id="PTHR10921">
    <property type="entry name" value="NUCLEAR DISTRIBUTION PROTEIN NUDE HOMOLOG 1"/>
    <property type="match status" value="1"/>
</dbReference>
<keyword evidence="5" id="KW-1185">Reference proteome</keyword>
<dbReference type="GO" id="GO:0005871">
    <property type="term" value="C:kinesin complex"/>
    <property type="evidence" value="ECO:0007669"/>
    <property type="project" value="TreeGrafter"/>
</dbReference>
<evidence type="ECO:0008006" key="6">
    <source>
        <dbReference type="Google" id="ProtNLM"/>
    </source>
</evidence>
<dbReference type="Gene3D" id="6.10.250.1080">
    <property type="match status" value="1"/>
</dbReference>
<dbReference type="GO" id="GO:0007020">
    <property type="term" value="P:microtubule nucleation"/>
    <property type="evidence" value="ECO:0007669"/>
    <property type="project" value="TreeGrafter"/>
</dbReference>
<comment type="caution">
    <text evidence="4">The sequence shown here is derived from an EMBL/GenBank/DDBJ whole genome shotgun (WGS) entry which is preliminary data.</text>
</comment>
<feature type="coiled-coil region" evidence="3">
    <location>
        <begin position="17"/>
        <end position="175"/>
    </location>
</feature>
<dbReference type="OrthoDB" id="322369at2759"/>
<evidence type="ECO:0000256" key="1">
    <source>
        <dbReference type="ARBA" id="ARBA00007429"/>
    </source>
</evidence>
<comment type="similarity">
    <text evidence="1">Belongs to the nudE family.</text>
</comment>
<gene>
    <name evidence="4" type="ORF">SteCoe_26191</name>
</gene>
<evidence type="ECO:0000256" key="2">
    <source>
        <dbReference type="ARBA" id="ARBA00023054"/>
    </source>
</evidence>
<accession>A0A1R2BDK3</accession>
<evidence type="ECO:0000313" key="5">
    <source>
        <dbReference type="Proteomes" id="UP000187209"/>
    </source>
</evidence>
<dbReference type="GO" id="GO:0005813">
    <property type="term" value="C:centrosome"/>
    <property type="evidence" value="ECO:0007669"/>
    <property type="project" value="TreeGrafter"/>
</dbReference>
<dbReference type="GO" id="GO:0051642">
    <property type="term" value="P:centrosome localization"/>
    <property type="evidence" value="ECO:0007669"/>
    <property type="project" value="TreeGrafter"/>
</dbReference>
<evidence type="ECO:0000256" key="3">
    <source>
        <dbReference type="SAM" id="Coils"/>
    </source>
</evidence>
<dbReference type="GO" id="GO:0047496">
    <property type="term" value="P:vesicle transport along microtubule"/>
    <property type="evidence" value="ECO:0007669"/>
    <property type="project" value="TreeGrafter"/>
</dbReference>
<dbReference type="GO" id="GO:0007059">
    <property type="term" value="P:chromosome segregation"/>
    <property type="evidence" value="ECO:0007669"/>
    <property type="project" value="TreeGrafter"/>
</dbReference>
<dbReference type="EMBL" id="MPUH01000727">
    <property type="protein sequence ID" value="OMJ74812.1"/>
    <property type="molecule type" value="Genomic_DNA"/>
</dbReference>
<dbReference type="GO" id="GO:0000132">
    <property type="term" value="P:establishment of mitotic spindle orientation"/>
    <property type="evidence" value="ECO:0007669"/>
    <property type="project" value="TreeGrafter"/>
</dbReference>
<dbReference type="GO" id="GO:0000776">
    <property type="term" value="C:kinetochore"/>
    <property type="evidence" value="ECO:0007669"/>
    <property type="project" value="TreeGrafter"/>
</dbReference>
<dbReference type="InterPro" id="IPR033494">
    <property type="entry name" value="NUDE"/>
</dbReference>
<dbReference type="PANTHER" id="PTHR10921:SF1">
    <property type="entry name" value="NUCLEAR DISTRIBUTION PROTEIN NUDE HOMOLOG"/>
    <property type="match status" value="1"/>
</dbReference>
<dbReference type="Proteomes" id="UP000187209">
    <property type="component" value="Unassembled WGS sequence"/>
</dbReference>
<protein>
    <recommendedName>
        <fullName evidence="6">Cilia- and flagella-associated protein 157</fullName>
    </recommendedName>
</protein>
<proteinExistence type="inferred from homology"/>
<reference evidence="4 5" key="1">
    <citation type="submission" date="2016-11" db="EMBL/GenBank/DDBJ databases">
        <title>The macronuclear genome of Stentor coeruleus: a giant cell with tiny introns.</title>
        <authorList>
            <person name="Slabodnick M."/>
            <person name="Ruby J.G."/>
            <person name="Reiff S.B."/>
            <person name="Swart E.C."/>
            <person name="Gosai S."/>
            <person name="Prabakaran S."/>
            <person name="Witkowska E."/>
            <person name="Larue G.E."/>
            <person name="Fisher S."/>
            <person name="Freeman R.M."/>
            <person name="Gunawardena J."/>
            <person name="Chu W."/>
            <person name="Stover N.A."/>
            <person name="Gregory B.D."/>
            <person name="Nowacki M."/>
            <person name="Derisi J."/>
            <person name="Roy S.W."/>
            <person name="Marshall W.F."/>
            <person name="Sood P."/>
        </authorList>
    </citation>
    <scope>NUCLEOTIDE SEQUENCE [LARGE SCALE GENOMIC DNA]</scope>
    <source>
        <strain evidence="4">WM001</strain>
    </source>
</reference>
<evidence type="ECO:0000313" key="4">
    <source>
        <dbReference type="EMBL" id="OMJ74812.1"/>
    </source>
</evidence>
<sequence>MAAEVLKMELFEKSQQLSQLTRDFEEFQETSRAVEAELEYDIENQATTIQALQSENEILKEQIKTLKEDFRKKLFEVEKHNDKLMKELKITTEKLKTMQRHNKELEIDYDILTGKIREKEYENNQLTQYYHRALEDLALTCSELDDLKDHNAETTQRLKDQLKELNSELEIIQQSKFRRMKKSYSIVDAMLPEYKLKSTLVGKNSLDMVDSLLGSLSSRLKTYQV</sequence>
<dbReference type="AlphaFoldDB" id="A0A1R2BDK3"/>
<dbReference type="GO" id="GO:0008017">
    <property type="term" value="F:microtubule binding"/>
    <property type="evidence" value="ECO:0007669"/>
    <property type="project" value="InterPro"/>
</dbReference>
<organism evidence="4 5">
    <name type="scientific">Stentor coeruleus</name>
    <dbReference type="NCBI Taxonomy" id="5963"/>
    <lineage>
        <taxon>Eukaryota</taxon>
        <taxon>Sar</taxon>
        <taxon>Alveolata</taxon>
        <taxon>Ciliophora</taxon>
        <taxon>Postciliodesmatophora</taxon>
        <taxon>Heterotrichea</taxon>
        <taxon>Heterotrichida</taxon>
        <taxon>Stentoridae</taxon>
        <taxon>Stentor</taxon>
    </lineage>
</organism>
<name>A0A1R2BDK3_9CILI</name>